<proteinExistence type="predicted"/>
<reference evidence="1" key="1">
    <citation type="submission" date="2018-10" db="EMBL/GenBank/DDBJ databases">
        <title>Hidden diversity of soil giant viruses.</title>
        <authorList>
            <person name="Schulz F."/>
            <person name="Alteio L."/>
            <person name="Goudeau D."/>
            <person name="Ryan E.M."/>
            <person name="Malmstrom R.R."/>
            <person name="Blanchard J."/>
            <person name="Woyke T."/>
        </authorList>
    </citation>
    <scope>NUCLEOTIDE SEQUENCE</scope>
    <source>
        <strain evidence="1">BAV1</strain>
    </source>
</reference>
<name>A0A3G4ZS51_9VIRU</name>
<dbReference type="EMBL" id="MK071998">
    <property type="protein sequence ID" value="AYV76831.1"/>
    <property type="molecule type" value="Genomic_DNA"/>
</dbReference>
<evidence type="ECO:0000313" key="1">
    <source>
        <dbReference type="EMBL" id="AYV76831.1"/>
    </source>
</evidence>
<organism evidence="1">
    <name type="scientific">Barrevirus sp</name>
    <dbReference type="NCBI Taxonomy" id="2487763"/>
    <lineage>
        <taxon>Viruses</taxon>
        <taxon>Varidnaviria</taxon>
        <taxon>Bamfordvirae</taxon>
        <taxon>Nucleocytoviricota</taxon>
        <taxon>Megaviricetes</taxon>
        <taxon>Imitervirales</taxon>
        <taxon>Mimiviridae</taxon>
        <taxon>Klosneuvirinae</taxon>
    </lineage>
</organism>
<accession>A0A3G4ZS51</accession>
<sequence length="41" mass="4986">MYQGPANKMDQQYGFYHNECNIDKHFCYAVKQKRLTILFKL</sequence>
<gene>
    <name evidence="1" type="ORF">Barrevirus1_53</name>
</gene>
<protein>
    <submittedName>
        <fullName evidence="1">Uncharacterized protein</fullName>
    </submittedName>
</protein>